<name>A0A4R0JZU1_9ACTN</name>
<protein>
    <submittedName>
        <fullName evidence="2">GNAT family N-acetyltransferase</fullName>
    </submittedName>
</protein>
<reference evidence="2 3" key="1">
    <citation type="submission" date="2019-02" db="EMBL/GenBank/DDBJ databases">
        <title>Kribbella capetownensis sp. nov. and Kribbella speibonae sp. nov., isolated from soil.</title>
        <authorList>
            <person name="Curtis S.M."/>
            <person name="Norton I."/>
            <person name="Everest G.J."/>
            <person name="Meyers P.R."/>
        </authorList>
    </citation>
    <scope>NUCLEOTIDE SEQUENCE [LARGE SCALE GENOMIC DNA]</scope>
    <source>
        <strain evidence="2 3">YM53</strain>
    </source>
</reference>
<dbReference type="InterPro" id="IPR016181">
    <property type="entry name" value="Acyl_CoA_acyltransferase"/>
</dbReference>
<dbReference type="SUPFAM" id="SSF55729">
    <property type="entry name" value="Acyl-CoA N-acyltransferases (Nat)"/>
    <property type="match status" value="2"/>
</dbReference>
<evidence type="ECO:0000313" key="3">
    <source>
        <dbReference type="Proteomes" id="UP000293342"/>
    </source>
</evidence>
<dbReference type="AlphaFoldDB" id="A0A4R0JZU1"/>
<dbReference type="GO" id="GO:0016747">
    <property type="term" value="F:acyltransferase activity, transferring groups other than amino-acyl groups"/>
    <property type="evidence" value="ECO:0007669"/>
    <property type="project" value="InterPro"/>
</dbReference>
<dbReference type="InterPro" id="IPR000182">
    <property type="entry name" value="GNAT_dom"/>
</dbReference>
<dbReference type="EMBL" id="SJKD01000001">
    <property type="protein sequence ID" value="TCC52709.1"/>
    <property type="molecule type" value="Genomic_DNA"/>
</dbReference>
<gene>
    <name evidence="2" type="ORF">E0H75_02845</name>
</gene>
<dbReference type="InterPro" id="IPR038740">
    <property type="entry name" value="BioF2-like_GNAT_dom"/>
</dbReference>
<dbReference type="Gene3D" id="3.40.630.30">
    <property type="match status" value="1"/>
</dbReference>
<comment type="caution">
    <text evidence="2">The sequence shown here is derived from an EMBL/GenBank/DDBJ whole genome shotgun (WGS) entry which is preliminary data.</text>
</comment>
<proteinExistence type="predicted"/>
<feature type="domain" description="N-acetyltransferase" evidence="1">
    <location>
        <begin position="44"/>
        <end position="189"/>
    </location>
</feature>
<sequence>MPNTGDRLRRTSNNSTTYGLQAWLRSTPASKAYDQSAEFEEESMEITQVRLPDDADEVIDFVVKRTPKRDRVILRSELDGQTAQSLRVLAVREPDGTLAGVAAARTSANLPAGALLVIVSTRADCGRRGLGSRLLAAALAGPGDDVTRVVGCVLDGDQASTEVALHWGFELEQTSITSSCTLAEAPPAEPPGGVTVEVCDDLVFDDEEAVEAMLRASQTNPEFDLGLVLTLPGLRETAAPGQRPVAVLTRFHGRPAAISFALADADQMHLIYTGVDPSLRGRALGRSTKESLHTHAYDLGIRTALTENEEGNAGIRHVNDQLGYTPHSAWRWMMRPLH</sequence>
<evidence type="ECO:0000313" key="2">
    <source>
        <dbReference type="EMBL" id="TCC52709.1"/>
    </source>
</evidence>
<dbReference type="PROSITE" id="PS51186">
    <property type="entry name" value="GNAT"/>
    <property type="match status" value="1"/>
</dbReference>
<dbReference type="Proteomes" id="UP000293342">
    <property type="component" value="Unassembled WGS sequence"/>
</dbReference>
<dbReference type="CDD" id="cd04301">
    <property type="entry name" value="NAT_SF"/>
    <property type="match status" value="1"/>
</dbReference>
<dbReference type="OrthoDB" id="4140682at2"/>
<keyword evidence="3" id="KW-1185">Reference proteome</keyword>
<dbReference type="Pfam" id="PF13480">
    <property type="entry name" value="Acetyltransf_6"/>
    <property type="match status" value="1"/>
</dbReference>
<keyword evidence="2" id="KW-0808">Transferase</keyword>
<organism evidence="2 3">
    <name type="scientific">Kribbella capetownensis</name>
    <dbReference type="NCBI Taxonomy" id="1572659"/>
    <lineage>
        <taxon>Bacteria</taxon>
        <taxon>Bacillati</taxon>
        <taxon>Actinomycetota</taxon>
        <taxon>Actinomycetes</taxon>
        <taxon>Propionibacteriales</taxon>
        <taxon>Kribbellaceae</taxon>
        <taxon>Kribbella</taxon>
    </lineage>
</organism>
<evidence type="ECO:0000259" key="1">
    <source>
        <dbReference type="PROSITE" id="PS51186"/>
    </source>
</evidence>
<accession>A0A4R0JZU1</accession>